<evidence type="ECO:0000256" key="1">
    <source>
        <dbReference type="ARBA" id="ARBA00004123"/>
    </source>
</evidence>
<reference evidence="10" key="3">
    <citation type="submission" date="2025-09" db="UniProtKB">
        <authorList>
            <consortium name="Ensembl"/>
        </authorList>
    </citation>
    <scope>IDENTIFICATION</scope>
</reference>
<dbReference type="Ensembl" id="ENSECRT00000014746.1">
    <property type="protein sequence ID" value="ENSECRP00000014490.1"/>
    <property type="gene ID" value="ENSECRG00000009670.1"/>
</dbReference>
<evidence type="ECO:0000256" key="4">
    <source>
        <dbReference type="ARBA" id="ARBA00023242"/>
    </source>
</evidence>
<evidence type="ECO:0000256" key="2">
    <source>
        <dbReference type="ARBA" id="ARBA00023125"/>
    </source>
</evidence>
<sequence length="225" mass="25411">MEASFHSGRFLHHCQTNPMGTSRCEKIPESGRLHRNPFSIDAILSMAPKKTEPLETSATPYMMPFYSAPSAPALHVWNPGLPHQSPPYCTGSPGEGRQDKDLAETTGCKHHKWRSKSTSVRSACRRFRTIFTEEQLRRLEAVFSTQRYLTGADKVILASALRLSETQVKVWFQNRRTRWKKSMEPPAKTLHVDGNKTDDIEGRLLSSASSETDEDEFISVDDTDS</sequence>
<dbReference type="PRINTS" id="PR00024">
    <property type="entry name" value="HOMEOBOX"/>
</dbReference>
<dbReference type="PANTHER" id="PTHR24333:SF5">
    <property type="entry name" value="VENT HOMEOBOX"/>
    <property type="match status" value="1"/>
</dbReference>
<dbReference type="InterPro" id="IPR017970">
    <property type="entry name" value="Homeobox_CS"/>
</dbReference>
<feature type="compositionally biased region" description="Acidic residues" evidence="8">
    <location>
        <begin position="211"/>
        <end position="225"/>
    </location>
</feature>
<organism evidence="10 11">
    <name type="scientific">Erpetoichthys calabaricus</name>
    <name type="common">Rope fish</name>
    <name type="synonym">Calamoichthys calabaricus</name>
    <dbReference type="NCBI Taxonomy" id="27687"/>
    <lineage>
        <taxon>Eukaryota</taxon>
        <taxon>Metazoa</taxon>
        <taxon>Chordata</taxon>
        <taxon>Craniata</taxon>
        <taxon>Vertebrata</taxon>
        <taxon>Euteleostomi</taxon>
        <taxon>Actinopterygii</taxon>
        <taxon>Polypteriformes</taxon>
        <taxon>Polypteridae</taxon>
        <taxon>Erpetoichthys</taxon>
    </lineage>
</organism>
<comment type="subcellular location">
    <subcellularLocation>
        <location evidence="1 6 7">Nucleus</location>
    </subcellularLocation>
</comment>
<protein>
    <submittedName>
        <fullName evidence="10">Homeobox protein not2-like</fullName>
    </submittedName>
</protein>
<dbReference type="PANTHER" id="PTHR24333">
    <property type="entry name" value="HOMEO BOX HB9 LIKE A-RELATED"/>
    <property type="match status" value="1"/>
</dbReference>
<evidence type="ECO:0000256" key="7">
    <source>
        <dbReference type="RuleBase" id="RU000682"/>
    </source>
</evidence>
<evidence type="ECO:0000313" key="11">
    <source>
        <dbReference type="Proteomes" id="UP000694620"/>
    </source>
</evidence>
<dbReference type="GO" id="GO:0003677">
    <property type="term" value="F:DNA binding"/>
    <property type="evidence" value="ECO:0007669"/>
    <property type="project" value="UniProtKB-UniRule"/>
</dbReference>
<dbReference type="GO" id="GO:0000981">
    <property type="term" value="F:DNA-binding transcription factor activity, RNA polymerase II-specific"/>
    <property type="evidence" value="ECO:0007669"/>
    <property type="project" value="InterPro"/>
</dbReference>
<comment type="similarity">
    <text evidence="5">Belongs to the BAR homeobox family.</text>
</comment>
<keyword evidence="4 6" id="KW-0539">Nucleus</keyword>
<dbReference type="PROSITE" id="PS50071">
    <property type="entry name" value="HOMEOBOX_2"/>
    <property type="match status" value="1"/>
</dbReference>
<dbReference type="SMART" id="SM00389">
    <property type="entry name" value="HOX"/>
    <property type="match status" value="1"/>
</dbReference>
<dbReference type="InterPro" id="IPR009057">
    <property type="entry name" value="Homeodomain-like_sf"/>
</dbReference>
<dbReference type="Gene3D" id="1.10.10.60">
    <property type="entry name" value="Homeodomain-like"/>
    <property type="match status" value="1"/>
</dbReference>
<evidence type="ECO:0000256" key="5">
    <source>
        <dbReference type="ARBA" id="ARBA00038196"/>
    </source>
</evidence>
<evidence type="ECO:0000313" key="10">
    <source>
        <dbReference type="Ensembl" id="ENSECRP00000014490.1"/>
    </source>
</evidence>
<dbReference type="CDD" id="cd00086">
    <property type="entry name" value="homeodomain"/>
    <property type="match status" value="1"/>
</dbReference>
<dbReference type="GeneTree" id="ENSGT00940000154361"/>
<keyword evidence="2 6" id="KW-0238">DNA-binding</keyword>
<evidence type="ECO:0000256" key="6">
    <source>
        <dbReference type="PROSITE-ProRule" id="PRU00108"/>
    </source>
</evidence>
<dbReference type="PROSITE" id="PS00027">
    <property type="entry name" value="HOMEOBOX_1"/>
    <property type="match status" value="1"/>
</dbReference>
<reference evidence="10" key="1">
    <citation type="submission" date="2021-06" db="EMBL/GenBank/DDBJ databases">
        <authorList>
            <consortium name="Wellcome Sanger Institute Data Sharing"/>
        </authorList>
    </citation>
    <scope>NUCLEOTIDE SEQUENCE [LARGE SCALE GENOMIC DNA]</scope>
</reference>
<name>A0A8C4X9G3_ERPCA</name>
<dbReference type="SUPFAM" id="SSF46689">
    <property type="entry name" value="Homeodomain-like"/>
    <property type="match status" value="1"/>
</dbReference>
<evidence type="ECO:0000256" key="3">
    <source>
        <dbReference type="ARBA" id="ARBA00023155"/>
    </source>
</evidence>
<keyword evidence="11" id="KW-1185">Reference proteome</keyword>
<dbReference type="InterPro" id="IPR020479">
    <property type="entry name" value="HD_metazoa"/>
</dbReference>
<feature type="compositionally biased region" description="Basic and acidic residues" evidence="8">
    <location>
        <begin position="190"/>
        <end position="202"/>
    </location>
</feature>
<proteinExistence type="inferred from homology"/>
<accession>A0A8C4X9G3</accession>
<reference evidence="10" key="2">
    <citation type="submission" date="2025-08" db="UniProtKB">
        <authorList>
            <consortium name="Ensembl"/>
        </authorList>
    </citation>
    <scope>IDENTIFICATION</scope>
</reference>
<feature type="region of interest" description="Disordered" evidence="8">
    <location>
        <begin position="182"/>
        <end position="225"/>
    </location>
</feature>
<feature type="domain" description="Homeobox" evidence="9">
    <location>
        <begin position="122"/>
        <end position="182"/>
    </location>
</feature>
<dbReference type="AlphaFoldDB" id="A0A8C4X9G3"/>
<evidence type="ECO:0000256" key="8">
    <source>
        <dbReference type="SAM" id="MobiDB-lite"/>
    </source>
</evidence>
<dbReference type="InterPro" id="IPR050848">
    <property type="entry name" value="Homeobox_TF"/>
</dbReference>
<dbReference type="InterPro" id="IPR001356">
    <property type="entry name" value="HD"/>
</dbReference>
<evidence type="ECO:0000259" key="9">
    <source>
        <dbReference type="PROSITE" id="PS50071"/>
    </source>
</evidence>
<dbReference type="GO" id="GO:0005634">
    <property type="term" value="C:nucleus"/>
    <property type="evidence" value="ECO:0007669"/>
    <property type="project" value="UniProtKB-SubCell"/>
</dbReference>
<dbReference type="Proteomes" id="UP000694620">
    <property type="component" value="Chromosome 11"/>
</dbReference>
<dbReference type="Pfam" id="PF00046">
    <property type="entry name" value="Homeodomain"/>
    <property type="match status" value="1"/>
</dbReference>
<keyword evidence="3 6" id="KW-0371">Homeobox</keyword>
<feature type="DNA-binding region" description="Homeobox" evidence="6">
    <location>
        <begin position="124"/>
        <end position="183"/>
    </location>
</feature>